<dbReference type="EMBL" id="CP040449">
    <property type="protein sequence ID" value="QFI55853.1"/>
    <property type="molecule type" value="Genomic_DNA"/>
</dbReference>
<feature type="transmembrane region" description="Helical" evidence="1">
    <location>
        <begin position="12"/>
        <end position="35"/>
    </location>
</feature>
<dbReference type="NCBIfam" id="TIGR02532">
    <property type="entry name" value="IV_pilin_GFxxxE"/>
    <property type="match status" value="1"/>
</dbReference>
<protein>
    <submittedName>
        <fullName evidence="2">Type II secretion system protein</fullName>
    </submittedName>
</protein>
<sequence length="193" mass="20981">MRSPKRGFTLIEMVVGMVLLSIALSGILSLLVALAPRAIDPVQQLRAAQLAQRILAEATQKSFDQNSDHNSARYRCGETVEGTQYDLCTLANEYGPDTDSGESAPYLYNDVDDFDTGGKWRPANELVQQSGSGAQEGDYRHFAVKIKVSGVDLSAGRLDQTCTDPCSIGKRVDLTVQLPSGEELAFTAFRGNY</sequence>
<accession>A0A5J6X1D4</accession>
<dbReference type="KEGG" id="asim:FE240_14860"/>
<proteinExistence type="predicted"/>
<evidence type="ECO:0000313" key="2">
    <source>
        <dbReference type="EMBL" id="QFI55853.1"/>
    </source>
</evidence>
<keyword evidence="1" id="KW-0812">Transmembrane</keyword>
<keyword evidence="3" id="KW-1185">Reference proteome</keyword>
<organism evidence="2 3">
    <name type="scientific">Aeromonas simiae</name>
    <dbReference type="NCBI Taxonomy" id="218936"/>
    <lineage>
        <taxon>Bacteria</taxon>
        <taxon>Pseudomonadati</taxon>
        <taxon>Pseudomonadota</taxon>
        <taxon>Gammaproteobacteria</taxon>
        <taxon>Aeromonadales</taxon>
        <taxon>Aeromonadaceae</taxon>
        <taxon>Aeromonas</taxon>
    </lineage>
</organism>
<evidence type="ECO:0000256" key="1">
    <source>
        <dbReference type="SAM" id="Phobius"/>
    </source>
</evidence>
<dbReference type="Pfam" id="PF07963">
    <property type="entry name" value="N_methyl"/>
    <property type="match status" value="1"/>
</dbReference>
<dbReference type="InterPro" id="IPR012902">
    <property type="entry name" value="N_methyl_site"/>
</dbReference>
<name>A0A5J6X1D4_9GAMM</name>
<gene>
    <name evidence="2" type="ORF">FE240_14860</name>
</gene>
<reference evidence="2 3" key="1">
    <citation type="submission" date="2019-05" db="EMBL/GenBank/DDBJ databases">
        <title>OXA-830, a novel chromosomally encoded expanded-spectrum class D beta-lactamase in Aeromonas simiae.</title>
        <authorList>
            <person name="Zhou W."/>
            <person name="Chen Q."/>
        </authorList>
    </citation>
    <scope>NUCLEOTIDE SEQUENCE [LARGE SCALE GENOMIC DNA]</scope>
    <source>
        <strain evidence="2 3">A6</strain>
    </source>
</reference>
<keyword evidence="1" id="KW-1133">Transmembrane helix</keyword>
<dbReference type="RefSeq" id="WP_193001989.1">
    <property type="nucleotide sequence ID" value="NZ_CP040449.1"/>
</dbReference>
<dbReference type="Proteomes" id="UP000594034">
    <property type="component" value="Chromosome"/>
</dbReference>
<keyword evidence="1" id="KW-0472">Membrane</keyword>
<evidence type="ECO:0000313" key="3">
    <source>
        <dbReference type="Proteomes" id="UP000594034"/>
    </source>
</evidence>
<dbReference type="AlphaFoldDB" id="A0A5J6X1D4"/>
<dbReference type="PROSITE" id="PS00409">
    <property type="entry name" value="PROKAR_NTER_METHYL"/>
    <property type="match status" value="1"/>
</dbReference>